<keyword evidence="1" id="KW-0732">Signal</keyword>
<feature type="chain" id="PRO_5040784264" description="Lipoprotein" evidence="1">
    <location>
        <begin position="25"/>
        <end position="156"/>
    </location>
</feature>
<evidence type="ECO:0000256" key="1">
    <source>
        <dbReference type="SAM" id="SignalP"/>
    </source>
</evidence>
<keyword evidence="3" id="KW-1185">Reference proteome</keyword>
<evidence type="ECO:0008006" key="4">
    <source>
        <dbReference type="Google" id="ProtNLM"/>
    </source>
</evidence>
<dbReference type="PROSITE" id="PS51257">
    <property type="entry name" value="PROKAR_LIPOPROTEIN"/>
    <property type="match status" value="1"/>
</dbReference>
<sequence length="156" mass="16078">MSRPTTSRMGGRALGSVLGATVLAALGAGCNGDVSTTEQQGLGTQVQAVADQVASGLPGGTVVEAVYEDGATSPAVVRVRLACDGCERRAAADDLARALWESTVTPVRSLVVSVEEADGGRRVEHVWSTVTPEDRADLVERYGERDTPIGTTPAPS</sequence>
<dbReference type="RefSeq" id="WP_250827723.1">
    <property type="nucleotide sequence ID" value="NZ_JAMOIL010000016.1"/>
</dbReference>
<reference evidence="2" key="1">
    <citation type="submission" date="2022-05" db="EMBL/GenBank/DDBJ databases">
        <authorList>
            <person name="Tuo L."/>
        </authorList>
    </citation>
    <scope>NUCLEOTIDE SEQUENCE</scope>
    <source>
        <strain evidence="2">BSK12Z-4</strain>
    </source>
</reference>
<name>A0A9X2IFF3_9ACTN</name>
<dbReference type="AlphaFoldDB" id="A0A9X2IFF3"/>
<evidence type="ECO:0000313" key="2">
    <source>
        <dbReference type="EMBL" id="MCM0621262.1"/>
    </source>
</evidence>
<comment type="caution">
    <text evidence="2">The sequence shown here is derived from an EMBL/GenBank/DDBJ whole genome shotgun (WGS) entry which is preliminary data.</text>
</comment>
<accession>A0A9X2IFF3</accession>
<gene>
    <name evidence="2" type="ORF">M8330_13285</name>
</gene>
<protein>
    <recommendedName>
        <fullName evidence="4">Lipoprotein</fullName>
    </recommendedName>
</protein>
<feature type="signal peptide" evidence="1">
    <location>
        <begin position="1"/>
        <end position="24"/>
    </location>
</feature>
<dbReference type="Proteomes" id="UP001139485">
    <property type="component" value="Unassembled WGS sequence"/>
</dbReference>
<proteinExistence type="predicted"/>
<organism evidence="2 3">
    <name type="scientific">Nocardioides bruguierae</name>
    <dbReference type="NCBI Taxonomy" id="2945102"/>
    <lineage>
        <taxon>Bacteria</taxon>
        <taxon>Bacillati</taxon>
        <taxon>Actinomycetota</taxon>
        <taxon>Actinomycetes</taxon>
        <taxon>Propionibacteriales</taxon>
        <taxon>Nocardioidaceae</taxon>
        <taxon>Nocardioides</taxon>
    </lineage>
</organism>
<evidence type="ECO:0000313" key="3">
    <source>
        <dbReference type="Proteomes" id="UP001139485"/>
    </source>
</evidence>
<dbReference type="EMBL" id="JAMOIL010000016">
    <property type="protein sequence ID" value="MCM0621262.1"/>
    <property type="molecule type" value="Genomic_DNA"/>
</dbReference>